<evidence type="ECO:0000256" key="3">
    <source>
        <dbReference type="ARBA" id="ARBA00024679"/>
    </source>
</evidence>
<evidence type="ECO:0000256" key="4">
    <source>
        <dbReference type="ARBA" id="ARBA00047806"/>
    </source>
</evidence>
<dbReference type="EC" id="1.8.4.11" evidence="8"/>
<dbReference type="SUPFAM" id="SSF55068">
    <property type="entry name" value="Peptide methionine sulfoxide reductase"/>
    <property type="match status" value="1"/>
</dbReference>
<evidence type="ECO:0000256" key="9">
    <source>
        <dbReference type="SAM" id="SignalP"/>
    </source>
</evidence>
<evidence type="ECO:0000256" key="8">
    <source>
        <dbReference type="HAMAP-Rule" id="MF_01401"/>
    </source>
</evidence>
<dbReference type="HAMAP" id="MF_01400">
    <property type="entry name" value="MsrB"/>
    <property type="match status" value="1"/>
</dbReference>
<protein>
    <recommendedName>
        <fullName evidence="7 8">Multifunctional fusion protein</fullName>
    </recommendedName>
    <domain>
        <recommendedName>
            <fullName evidence="8">Peptide methionine sulfoxide reductase MsrA</fullName>
            <shortName evidence="8">Protein-methionine-S-oxide reductase</shortName>
            <ecNumber evidence="8">1.8.4.11</ecNumber>
        </recommendedName>
        <alternativeName>
            <fullName evidence="8">Peptide-methionine (S)-S-oxide reductase</fullName>
            <shortName evidence="8">Peptide Met(O) reductase</shortName>
        </alternativeName>
    </domain>
    <domain>
        <recommendedName>
            <fullName evidence="7">Peptide methionine sulfoxide reductase MsrB</fullName>
            <ecNumber evidence="7">1.8.4.12</ecNumber>
        </recommendedName>
        <alternativeName>
            <fullName evidence="7">Peptide-methionine (R)-S-oxide reductase</fullName>
        </alternativeName>
    </domain>
</protein>
<evidence type="ECO:0000259" key="10">
    <source>
        <dbReference type="PROSITE" id="PS51790"/>
    </source>
</evidence>
<feature type="signal peptide" evidence="9">
    <location>
        <begin position="1"/>
        <end position="30"/>
    </location>
</feature>
<evidence type="ECO:0000256" key="1">
    <source>
        <dbReference type="ARBA" id="ARBA00023002"/>
    </source>
</evidence>
<evidence type="ECO:0000256" key="5">
    <source>
        <dbReference type="ARBA" id="ARBA00048488"/>
    </source>
</evidence>
<keyword evidence="12" id="KW-1185">Reference proteome</keyword>
<dbReference type="Gene3D" id="2.170.150.20">
    <property type="entry name" value="Peptide methionine sulfoxide reductase"/>
    <property type="match status" value="1"/>
</dbReference>
<dbReference type="Gene3D" id="3.30.1060.10">
    <property type="entry name" value="Peptide methionine sulphoxide reductase MsrA"/>
    <property type="match status" value="1"/>
</dbReference>
<feature type="active site" evidence="8">
    <location>
        <position position="42"/>
    </location>
</feature>
<dbReference type="PANTHER" id="PTHR43774">
    <property type="entry name" value="PEPTIDE METHIONINE SULFOXIDE REDUCTASE"/>
    <property type="match status" value="1"/>
</dbReference>
<name>A0ABN6FA00_9BACT</name>
<comment type="catalytic activity">
    <reaction evidence="6 8">
        <text>[thioredoxin]-disulfide + L-methionine + H2O = L-methionine (S)-S-oxide + [thioredoxin]-dithiol</text>
        <dbReference type="Rhea" id="RHEA:19993"/>
        <dbReference type="Rhea" id="RHEA-COMP:10698"/>
        <dbReference type="Rhea" id="RHEA-COMP:10700"/>
        <dbReference type="ChEBI" id="CHEBI:15377"/>
        <dbReference type="ChEBI" id="CHEBI:29950"/>
        <dbReference type="ChEBI" id="CHEBI:50058"/>
        <dbReference type="ChEBI" id="CHEBI:57844"/>
        <dbReference type="ChEBI" id="CHEBI:58772"/>
        <dbReference type="EC" id="1.8.4.11"/>
    </reaction>
</comment>
<evidence type="ECO:0000256" key="7">
    <source>
        <dbReference type="HAMAP-Rule" id="MF_01400"/>
    </source>
</evidence>
<organism evidence="11 12">
    <name type="scientific">Desulfoluna limicola</name>
    <dbReference type="NCBI Taxonomy" id="2810562"/>
    <lineage>
        <taxon>Bacteria</taxon>
        <taxon>Pseudomonadati</taxon>
        <taxon>Thermodesulfobacteriota</taxon>
        <taxon>Desulfobacteria</taxon>
        <taxon>Desulfobacterales</taxon>
        <taxon>Desulfolunaceae</taxon>
        <taxon>Desulfoluna</taxon>
    </lineage>
</organism>
<comment type="similarity">
    <text evidence="7">Belongs to the MsrB Met sulfoxide reductase family.</text>
</comment>
<dbReference type="InterPro" id="IPR011057">
    <property type="entry name" value="Mss4-like_sf"/>
</dbReference>
<dbReference type="NCBIfam" id="TIGR00401">
    <property type="entry name" value="msrA"/>
    <property type="match status" value="1"/>
</dbReference>
<feature type="chain" id="PRO_5046176479" description="Multifunctional fusion protein" evidence="9">
    <location>
        <begin position="31"/>
        <end position="354"/>
    </location>
</feature>
<keyword evidence="2" id="KW-0511">Multifunctional enzyme</keyword>
<gene>
    <name evidence="7" type="primary">msrB</name>
    <name evidence="8" type="synonym">msrA</name>
    <name evidence="11" type="ORF">DSLASN_46350</name>
</gene>
<dbReference type="PROSITE" id="PS51790">
    <property type="entry name" value="MSRB"/>
    <property type="match status" value="1"/>
</dbReference>
<comment type="catalytic activity">
    <reaction evidence="4 8">
        <text>L-methionyl-[protein] + [thioredoxin]-disulfide + H2O = L-methionyl-(S)-S-oxide-[protein] + [thioredoxin]-dithiol</text>
        <dbReference type="Rhea" id="RHEA:14217"/>
        <dbReference type="Rhea" id="RHEA-COMP:10698"/>
        <dbReference type="Rhea" id="RHEA-COMP:10700"/>
        <dbReference type="Rhea" id="RHEA-COMP:12313"/>
        <dbReference type="Rhea" id="RHEA-COMP:12315"/>
        <dbReference type="ChEBI" id="CHEBI:15377"/>
        <dbReference type="ChEBI" id="CHEBI:16044"/>
        <dbReference type="ChEBI" id="CHEBI:29950"/>
        <dbReference type="ChEBI" id="CHEBI:44120"/>
        <dbReference type="ChEBI" id="CHEBI:50058"/>
        <dbReference type="EC" id="1.8.4.11"/>
    </reaction>
</comment>
<feature type="active site" description="Nucleophile" evidence="7">
    <location>
        <position position="327"/>
    </location>
</feature>
<evidence type="ECO:0000313" key="11">
    <source>
        <dbReference type="EMBL" id="BCS99003.1"/>
    </source>
</evidence>
<dbReference type="Proteomes" id="UP001320148">
    <property type="component" value="Chromosome"/>
</dbReference>
<reference evidence="11 12" key="1">
    <citation type="submission" date="2021-02" db="EMBL/GenBank/DDBJ databases">
        <title>Complete genome of Desulfoluna sp. strain ASN36.</title>
        <authorList>
            <person name="Takahashi A."/>
            <person name="Kojima H."/>
            <person name="Fukui M."/>
        </authorList>
    </citation>
    <scope>NUCLEOTIDE SEQUENCE [LARGE SCALE GENOMIC DNA]</scope>
    <source>
        <strain evidence="11 12">ASN36</strain>
    </source>
</reference>
<accession>A0ABN6FA00</accession>
<keyword evidence="1 7" id="KW-0560">Oxidoreductase</keyword>
<dbReference type="PANTHER" id="PTHR43774:SF1">
    <property type="entry name" value="PEPTIDE METHIONINE SULFOXIDE REDUCTASE MSRA 2"/>
    <property type="match status" value="1"/>
</dbReference>
<comment type="function">
    <text evidence="3 8">Has an important function as a repair enzyme for proteins that have been inactivated by oxidation. Catalyzes the reversible oxidation-reduction of methionine sulfoxide in proteins to methionine.</text>
</comment>
<sequence>MNLRSHPLQTLAIILALSWTLSTGAPTAMAIETQKATFAGGCFWCMEHPFEKLDGVISVISGYIGGHKENPTYKEVSAGSTGHAEAVEITYDPTKVTYEELLEVFWRQVDPTDGGGQFVDRGSQYRTGIFYHTDSQKKTATLSKAALENRMLFGKPVVTEITRAGTFYPAEEYHQDYYKNNPIRYKYYRSRSGRDQFLDQHWTDDGKAIKNSAWTDEELRQKLTPLQYKVTRENGTERPFENEYWDNKKEGIYVDIISGAPLFSSTDKFKSGTGWPSFVRTIPDAGIDEVEDNSFFMKRVEVRSADSDSHLGHLFTDGPPPTGLRYCINSASLRFIPKEELKKEGYEAYLKLFE</sequence>
<comment type="similarity">
    <text evidence="8">Belongs to the MsrA Met sulfoxide reductase family.</text>
</comment>
<dbReference type="NCBIfam" id="TIGR00357">
    <property type="entry name" value="peptide-methionine (R)-S-oxide reductase MsrB"/>
    <property type="match status" value="1"/>
</dbReference>
<feature type="domain" description="MsrB" evidence="10">
    <location>
        <begin position="216"/>
        <end position="338"/>
    </location>
</feature>
<evidence type="ECO:0000313" key="12">
    <source>
        <dbReference type="Proteomes" id="UP001320148"/>
    </source>
</evidence>
<evidence type="ECO:0000256" key="6">
    <source>
        <dbReference type="ARBA" id="ARBA00048782"/>
    </source>
</evidence>
<dbReference type="HAMAP" id="MF_01401">
    <property type="entry name" value="MsrA"/>
    <property type="match status" value="1"/>
</dbReference>
<dbReference type="EMBL" id="AP024488">
    <property type="protein sequence ID" value="BCS99003.1"/>
    <property type="molecule type" value="Genomic_DNA"/>
</dbReference>
<keyword evidence="9" id="KW-0732">Signal</keyword>
<dbReference type="InterPro" id="IPR036509">
    <property type="entry name" value="Met_Sox_Rdtase_MsrA_sf"/>
</dbReference>
<dbReference type="Pfam" id="PF01641">
    <property type="entry name" value="SelR"/>
    <property type="match status" value="1"/>
</dbReference>
<dbReference type="EC" id="1.8.4.12" evidence="7"/>
<dbReference type="Pfam" id="PF01625">
    <property type="entry name" value="PMSR"/>
    <property type="match status" value="1"/>
</dbReference>
<proteinExistence type="inferred from homology"/>
<dbReference type="InterPro" id="IPR002579">
    <property type="entry name" value="Met_Sox_Rdtase_MsrB_dom"/>
</dbReference>
<comment type="caution">
    <text evidence="7">Lacks conserved residue(s) required for the propagation of feature annotation.</text>
</comment>
<dbReference type="InterPro" id="IPR002569">
    <property type="entry name" value="Met_Sox_Rdtase_MsrA_dom"/>
</dbReference>
<comment type="catalytic activity">
    <reaction evidence="5 7">
        <text>L-methionyl-[protein] + [thioredoxin]-disulfide + H2O = L-methionyl-(R)-S-oxide-[protein] + [thioredoxin]-dithiol</text>
        <dbReference type="Rhea" id="RHEA:24164"/>
        <dbReference type="Rhea" id="RHEA-COMP:10698"/>
        <dbReference type="Rhea" id="RHEA-COMP:10700"/>
        <dbReference type="Rhea" id="RHEA-COMP:12313"/>
        <dbReference type="Rhea" id="RHEA-COMP:12314"/>
        <dbReference type="ChEBI" id="CHEBI:15377"/>
        <dbReference type="ChEBI" id="CHEBI:16044"/>
        <dbReference type="ChEBI" id="CHEBI:29950"/>
        <dbReference type="ChEBI" id="CHEBI:45764"/>
        <dbReference type="ChEBI" id="CHEBI:50058"/>
        <dbReference type="EC" id="1.8.4.12"/>
    </reaction>
</comment>
<evidence type="ECO:0000256" key="2">
    <source>
        <dbReference type="ARBA" id="ARBA00023268"/>
    </source>
</evidence>
<dbReference type="SUPFAM" id="SSF51316">
    <property type="entry name" value="Mss4-like"/>
    <property type="match status" value="1"/>
</dbReference>